<gene>
    <name evidence="1" type="ORF">IQ227_22320</name>
</gene>
<dbReference type="Proteomes" id="UP000606776">
    <property type="component" value="Unassembled WGS sequence"/>
</dbReference>
<comment type="caution">
    <text evidence="1">The sequence shown here is derived from an EMBL/GenBank/DDBJ whole genome shotgun (WGS) entry which is preliminary data.</text>
</comment>
<accession>A0ABR9VJK8</accession>
<reference evidence="1 2" key="1">
    <citation type="submission" date="2020-10" db="EMBL/GenBank/DDBJ databases">
        <authorList>
            <person name="Castelo-Branco R."/>
            <person name="Eusebio N."/>
            <person name="Adriana R."/>
            <person name="Vieira A."/>
            <person name="Brugerolle De Fraissinette N."/>
            <person name="Rezende De Castro R."/>
            <person name="Schneider M.P."/>
            <person name="Vasconcelos V."/>
            <person name="Leao P.N."/>
        </authorList>
    </citation>
    <scope>NUCLEOTIDE SEQUENCE [LARGE SCALE GENOMIC DNA]</scope>
    <source>
        <strain evidence="1 2">LEGE 00250</strain>
    </source>
</reference>
<organism evidence="1 2">
    <name type="scientific">Sphaerospermopsis aphanizomenoides LEGE 00250</name>
    <dbReference type="NCBI Taxonomy" id="2777972"/>
    <lineage>
        <taxon>Bacteria</taxon>
        <taxon>Bacillati</taxon>
        <taxon>Cyanobacteriota</taxon>
        <taxon>Cyanophyceae</taxon>
        <taxon>Nostocales</taxon>
        <taxon>Aphanizomenonaceae</taxon>
        <taxon>Sphaerospermopsis</taxon>
        <taxon>Sphaerospermopsis aphanizomenoides</taxon>
    </lineage>
</organism>
<dbReference type="RefSeq" id="WP_193944078.1">
    <property type="nucleotide sequence ID" value="NZ_JADEWB010000199.1"/>
</dbReference>
<evidence type="ECO:0000313" key="2">
    <source>
        <dbReference type="Proteomes" id="UP000606776"/>
    </source>
</evidence>
<name>A0ABR9VJK8_9CYAN</name>
<proteinExistence type="predicted"/>
<sequence length="152" mass="17738">MSDNNYPNFQQNYPLAEVIQQEITNPNVEVGSGCVWRGKGEEPQWNNPRSTKAYDHIERHHGSRVRIEQLRGRIASTQNPQGQWLNEEDWVEAEQIIPKYPGRYILDFKRPIGRVYQTDGTIIENVTRVFIKRKDDGTFNCGYPVLDTFRLS</sequence>
<evidence type="ECO:0000313" key="1">
    <source>
        <dbReference type="EMBL" id="MBE9238674.1"/>
    </source>
</evidence>
<protein>
    <submittedName>
        <fullName evidence="1">Uncharacterized protein</fullName>
    </submittedName>
</protein>
<dbReference type="EMBL" id="JADEWB010000199">
    <property type="protein sequence ID" value="MBE9238674.1"/>
    <property type="molecule type" value="Genomic_DNA"/>
</dbReference>
<keyword evidence="2" id="KW-1185">Reference proteome</keyword>